<dbReference type="PROSITE" id="PS00166">
    <property type="entry name" value="ENOYL_COA_HYDRATASE"/>
    <property type="match status" value="1"/>
</dbReference>
<keyword evidence="2 4" id="KW-0456">Lyase</keyword>
<dbReference type="AlphaFoldDB" id="A0A379KP47"/>
<dbReference type="EMBL" id="UGUY01000001">
    <property type="protein sequence ID" value="SUD69774.1"/>
    <property type="molecule type" value="Genomic_DNA"/>
</dbReference>
<gene>
    <name evidence="4" type="primary">caiD_1</name>
    <name evidence="4" type="ORF">NCTC7914_03922</name>
</gene>
<dbReference type="Proteomes" id="UP000254602">
    <property type="component" value="Unassembled WGS sequence"/>
</dbReference>
<dbReference type="InterPro" id="IPR014748">
    <property type="entry name" value="Enoyl-CoA_hydra_C"/>
</dbReference>
<dbReference type="GO" id="GO:0004300">
    <property type="term" value="F:enoyl-CoA hydratase activity"/>
    <property type="evidence" value="ECO:0007669"/>
    <property type="project" value="UniProtKB-EC"/>
</dbReference>
<dbReference type="EC" id="4.2.1.-" evidence="4"/>
<organism evidence="4 5">
    <name type="scientific">Pseudomonas putida</name>
    <name type="common">Arthrobacter siderocapsulatus</name>
    <dbReference type="NCBI Taxonomy" id="303"/>
    <lineage>
        <taxon>Bacteria</taxon>
        <taxon>Pseudomonadati</taxon>
        <taxon>Pseudomonadota</taxon>
        <taxon>Gammaproteobacteria</taxon>
        <taxon>Pseudomonadales</taxon>
        <taxon>Pseudomonadaceae</taxon>
        <taxon>Pseudomonas</taxon>
    </lineage>
</organism>
<dbReference type="PANTHER" id="PTHR11941">
    <property type="entry name" value="ENOYL-COA HYDRATASE-RELATED"/>
    <property type="match status" value="1"/>
</dbReference>
<dbReference type="Gene3D" id="1.10.12.10">
    <property type="entry name" value="Lyase 2-enoyl-coa Hydratase, Chain A, domain 2"/>
    <property type="match status" value="1"/>
</dbReference>
<dbReference type="InterPro" id="IPR029045">
    <property type="entry name" value="ClpP/crotonase-like_dom_sf"/>
</dbReference>
<proteinExistence type="inferred from homology"/>
<protein>
    <submittedName>
        <fullName evidence="4">Enoyl-CoA hydratase</fullName>
        <ecNumber evidence="4">4.2.1.-</ecNumber>
        <ecNumber evidence="4">4.2.1.17</ecNumber>
    </submittedName>
</protein>
<dbReference type="InterPro" id="IPR001753">
    <property type="entry name" value="Enoyl-CoA_hydra/iso"/>
</dbReference>
<evidence type="ECO:0000313" key="5">
    <source>
        <dbReference type="Proteomes" id="UP000254602"/>
    </source>
</evidence>
<evidence type="ECO:0000256" key="1">
    <source>
        <dbReference type="ARBA" id="ARBA00005254"/>
    </source>
</evidence>
<dbReference type="FunFam" id="1.10.12.10:FF:000001">
    <property type="entry name" value="Probable enoyl-CoA hydratase, mitochondrial"/>
    <property type="match status" value="1"/>
</dbReference>
<name>A0A379KP47_PSEPU</name>
<evidence type="ECO:0000313" key="4">
    <source>
        <dbReference type="EMBL" id="SUD69774.1"/>
    </source>
</evidence>
<dbReference type="GO" id="GO:0006635">
    <property type="term" value="P:fatty acid beta-oxidation"/>
    <property type="evidence" value="ECO:0007669"/>
    <property type="project" value="TreeGrafter"/>
</dbReference>
<dbReference type="RefSeq" id="WP_115274840.1">
    <property type="nucleotide sequence ID" value="NZ_UGUY01000001.1"/>
</dbReference>
<reference evidence="4 5" key="1">
    <citation type="submission" date="2018-06" db="EMBL/GenBank/DDBJ databases">
        <authorList>
            <consortium name="Pathogen Informatics"/>
            <person name="Doyle S."/>
        </authorList>
    </citation>
    <scope>NUCLEOTIDE SEQUENCE [LARGE SCALE GENOMIC DNA]</scope>
    <source>
        <strain evidence="4 5">NCTC7914</strain>
    </source>
</reference>
<dbReference type="SUPFAM" id="SSF52096">
    <property type="entry name" value="ClpP/crotonase"/>
    <property type="match status" value="1"/>
</dbReference>
<evidence type="ECO:0000256" key="2">
    <source>
        <dbReference type="ARBA" id="ARBA00023239"/>
    </source>
</evidence>
<comment type="similarity">
    <text evidence="1 3">Belongs to the enoyl-CoA hydratase/isomerase family.</text>
</comment>
<dbReference type="Pfam" id="PF00378">
    <property type="entry name" value="ECH_1"/>
    <property type="match status" value="1"/>
</dbReference>
<sequence>MSIIFEKVGHVGLVTINRPQAMNAIDLESHLAFQQVWAKVNADDQVHVVVITGAGGKAFCSGADIGTFLPYLRERAQREVDDGDFCGINRKPPTTKPIIAAINGLAYAGGLEIALACDIRIAVTHARFALPEPKWGVIAGAGGVTRLARAVPVSLATHMIVTGEPISADRALMEGLVSELVDPEQLMPRAMEIAELIVRNGPLAVRASLQVVRRGADCGLDAALELERTAFRRVLLSEDFKEGIAAFTEKRTPVYLGI</sequence>
<dbReference type="EC" id="4.2.1.17" evidence="4"/>
<dbReference type="InterPro" id="IPR018376">
    <property type="entry name" value="Enoyl-CoA_hyd/isom_CS"/>
</dbReference>
<dbReference type="CDD" id="cd06558">
    <property type="entry name" value="crotonase-like"/>
    <property type="match status" value="1"/>
</dbReference>
<accession>A0A379KP47</accession>
<dbReference type="Gene3D" id="3.90.226.10">
    <property type="entry name" value="2-enoyl-CoA Hydratase, Chain A, domain 1"/>
    <property type="match status" value="1"/>
</dbReference>
<dbReference type="PANTHER" id="PTHR11941:SF54">
    <property type="entry name" value="ENOYL-COA HYDRATASE, MITOCHONDRIAL"/>
    <property type="match status" value="1"/>
</dbReference>
<evidence type="ECO:0000256" key="3">
    <source>
        <dbReference type="RuleBase" id="RU003707"/>
    </source>
</evidence>